<protein>
    <submittedName>
        <fullName evidence="2">Uncharacterized protein</fullName>
    </submittedName>
</protein>
<sequence>MVKHKEVTGKGNIIMIYIFSVNDISANFINKFNKLFCYEYFSSEQNEGNIEREREKERGEIERREEEKREKERREKRNDNNRQNNLARLLEQEERNTEKRKEYERRENNKD</sequence>
<dbReference type="EMBL" id="BEXD01002497">
    <property type="protein sequence ID" value="GBB98502.1"/>
    <property type="molecule type" value="Genomic_DNA"/>
</dbReference>
<reference evidence="2 3" key="1">
    <citation type="submission" date="2017-11" db="EMBL/GenBank/DDBJ databases">
        <title>The genome of Rhizophagus clarus HR1 reveals common genetic basis of auxotrophy among arbuscular mycorrhizal fungi.</title>
        <authorList>
            <person name="Kobayashi Y."/>
        </authorList>
    </citation>
    <scope>NUCLEOTIDE SEQUENCE [LARGE SCALE GENOMIC DNA]</scope>
    <source>
        <strain evidence="2 3">HR1</strain>
    </source>
</reference>
<evidence type="ECO:0000313" key="3">
    <source>
        <dbReference type="Proteomes" id="UP000247702"/>
    </source>
</evidence>
<evidence type="ECO:0000313" key="2">
    <source>
        <dbReference type="EMBL" id="GBB98502.1"/>
    </source>
</evidence>
<name>A0A2Z6RBW3_9GLOM</name>
<accession>A0A2Z6RBW3</accession>
<dbReference type="AlphaFoldDB" id="A0A2Z6RBW3"/>
<feature type="compositionally biased region" description="Basic and acidic residues" evidence="1">
    <location>
        <begin position="90"/>
        <end position="111"/>
    </location>
</feature>
<keyword evidence="3" id="KW-1185">Reference proteome</keyword>
<feature type="region of interest" description="Disordered" evidence="1">
    <location>
        <begin position="45"/>
        <end position="111"/>
    </location>
</feature>
<comment type="caution">
    <text evidence="2">The sequence shown here is derived from an EMBL/GenBank/DDBJ whole genome shotgun (WGS) entry which is preliminary data.</text>
</comment>
<organism evidence="2 3">
    <name type="scientific">Rhizophagus clarus</name>
    <dbReference type="NCBI Taxonomy" id="94130"/>
    <lineage>
        <taxon>Eukaryota</taxon>
        <taxon>Fungi</taxon>
        <taxon>Fungi incertae sedis</taxon>
        <taxon>Mucoromycota</taxon>
        <taxon>Glomeromycotina</taxon>
        <taxon>Glomeromycetes</taxon>
        <taxon>Glomerales</taxon>
        <taxon>Glomeraceae</taxon>
        <taxon>Rhizophagus</taxon>
    </lineage>
</organism>
<proteinExistence type="predicted"/>
<feature type="compositionally biased region" description="Basic and acidic residues" evidence="1">
    <location>
        <begin position="49"/>
        <end position="80"/>
    </location>
</feature>
<dbReference type="Proteomes" id="UP000247702">
    <property type="component" value="Unassembled WGS sequence"/>
</dbReference>
<gene>
    <name evidence="2" type="ORF">RclHR1_32450001</name>
</gene>
<evidence type="ECO:0000256" key="1">
    <source>
        <dbReference type="SAM" id="MobiDB-lite"/>
    </source>
</evidence>